<gene>
    <name evidence="3" type="ORF">EDC63_10584</name>
</gene>
<comment type="caution">
    <text evidence="3">The sequence shown here is derived from an EMBL/GenBank/DDBJ whole genome shotgun (WGS) entry which is preliminary data.</text>
</comment>
<dbReference type="EMBL" id="SMCO01000005">
    <property type="protein sequence ID" value="TCV87415.1"/>
    <property type="molecule type" value="Genomic_DNA"/>
</dbReference>
<dbReference type="GO" id="GO:0005737">
    <property type="term" value="C:cytoplasm"/>
    <property type="evidence" value="ECO:0007669"/>
    <property type="project" value="TreeGrafter"/>
</dbReference>
<keyword evidence="3" id="KW-0723">Serine/threonine-protein kinase</keyword>
<sequence>MSQIPTANDIGRFRVLKTLGKGAQGTVYLAKDPHLQRLVAIKTLHLNAAKSKESQLKVLLDEARIVSQMQHPNIAALYDAGEHKGQPYLIFEYVEGMTLAQRLKSKGAIPPVKAVEIALQILEGIAYAHRKQVVHRDLKPANIMMGGNDIPRIMDFGIASNIASEKVASPEFKGTPLYMAPEYISSGTVGPQTDIFSVGMILYEMLIGRNPIQASTVQEVLDKIQHQSFSPPSIIDNDVDERLDNIVLKALSKDPADRFLKAENMIAALEGYLNPVSDISSNNGKEGTQSTMEFLLRRMRHKSDFPAISQAISAINKIAASDNESVSALSNVILKDFALTNKLLKLVNAAYYGQFGGSISTVSRAVVILGFDTVRNIAVTLVLLEHLQNKPQAAQLKDEILATLFGGVIARGLAPKSNVKDVEEAFICSMFHNLGKLLATFYFHEETVEIKKLLQQGGTTERHASVSILGVTYEDLGIGIAKAWNFPEKIISSMREITETKIHKPQTEGEKLRLLSGLASELCQIASNTPVEEKGAQLKALSARYGEGIALSDKQLALAIGDAMREFLRETSILELDTRQSGFMKKISQWSGIADITKSEMQNSSANESEGGSELGDAALQDTVLHSPEPAGPKDIDSAESARKAAQNVLAAGIQDITNTLVDDYALNDLLRMILETMYRGMKFSRVLMCIKEGKHNTMNGRFGFGDDIDQVLKSFKFSLEYSPDVFHVSLNQGLDILIADIDAENIKSRIPDWYRKNVGAHSFILFPVMIKKSAVGLLYADNIHSGALKIQPEELNLLKTLRNQAVLAIKQKL</sequence>
<dbReference type="Pfam" id="PF08668">
    <property type="entry name" value="HDOD"/>
    <property type="match status" value="1"/>
</dbReference>
<dbReference type="SMART" id="SM00220">
    <property type="entry name" value="S_TKc"/>
    <property type="match status" value="1"/>
</dbReference>
<dbReference type="SUPFAM" id="SSF56112">
    <property type="entry name" value="Protein kinase-like (PK-like)"/>
    <property type="match status" value="1"/>
</dbReference>
<evidence type="ECO:0000313" key="3">
    <source>
        <dbReference type="EMBL" id="TCV87415.1"/>
    </source>
</evidence>
<dbReference type="PROSITE" id="PS00108">
    <property type="entry name" value="PROTEIN_KINASE_ST"/>
    <property type="match status" value="1"/>
</dbReference>
<keyword evidence="3" id="KW-0808">Transferase</keyword>
<reference evidence="3 4" key="1">
    <citation type="submission" date="2019-03" db="EMBL/GenBank/DDBJ databases">
        <title>Genomic Encyclopedia of Type Strains, Phase IV (KMG-IV): sequencing the most valuable type-strain genomes for metagenomic binning, comparative biology and taxonomic classification.</title>
        <authorList>
            <person name="Goeker M."/>
        </authorList>
    </citation>
    <scope>NUCLEOTIDE SEQUENCE [LARGE SCALE GENOMIC DNA]</scope>
    <source>
        <strain evidence="3 4">DSM 100309</strain>
    </source>
</reference>
<proteinExistence type="predicted"/>
<dbReference type="InterPro" id="IPR045269">
    <property type="entry name" value="Atg1-like"/>
</dbReference>
<keyword evidence="4" id="KW-1185">Reference proteome</keyword>
<dbReference type="PROSITE" id="PS51833">
    <property type="entry name" value="HDOD"/>
    <property type="match status" value="1"/>
</dbReference>
<feature type="domain" description="HDOD" evidence="2">
    <location>
        <begin position="305"/>
        <end position="500"/>
    </location>
</feature>
<dbReference type="Pfam" id="PF00069">
    <property type="entry name" value="Pkinase"/>
    <property type="match status" value="1"/>
</dbReference>
<dbReference type="InterPro" id="IPR013976">
    <property type="entry name" value="HDOD"/>
</dbReference>
<dbReference type="CDD" id="cd14014">
    <property type="entry name" value="STKc_PknB_like"/>
    <property type="match status" value="1"/>
</dbReference>
<dbReference type="SUPFAM" id="SSF109604">
    <property type="entry name" value="HD-domain/PDEase-like"/>
    <property type="match status" value="1"/>
</dbReference>
<dbReference type="Gene3D" id="1.10.510.10">
    <property type="entry name" value="Transferase(Phosphotransferase) domain 1"/>
    <property type="match status" value="1"/>
</dbReference>
<dbReference type="SUPFAM" id="SSF55781">
    <property type="entry name" value="GAF domain-like"/>
    <property type="match status" value="1"/>
</dbReference>
<dbReference type="Proteomes" id="UP000295367">
    <property type="component" value="Unassembled WGS sequence"/>
</dbReference>
<dbReference type="InterPro" id="IPR008271">
    <property type="entry name" value="Ser/Thr_kinase_AS"/>
</dbReference>
<accession>A0A4R3Y593</accession>
<dbReference type="InterPro" id="IPR000719">
    <property type="entry name" value="Prot_kinase_dom"/>
</dbReference>
<dbReference type="InterPro" id="IPR011009">
    <property type="entry name" value="Kinase-like_dom_sf"/>
</dbReference>
<dbReference type="Pfam" id="PF01590">
    <property type="entry name" value="GAF"/>
    <property type="match status" value="1"/>
</dbReference>
<protein>
    <submittedName>
        <fullName evidence="3">Serine/threonine protein kinase</fullName>
    </submittedName>
</protein>
<organism evidence="3 4">
    <name type="scientific">Sulfurirhabdus autotrophica</name>
    <dbReference type="NCBI Taxonomy" id="1706046"/>
    <lineage>
        <taxon>Bacteria</taxon>
        <taxon>Pseudomonadati</taxon>
        <taxon>Pseudomonadota</taxon>
        <taxon>Betaproteobacteria</taxon>
        <taxon>Nitrosomonadales</taxon>
        <taxon>Sulfuricellaceae</taxon>
        <taxon>Sulfurirhabdus</taxon>
    </lineage>
</organism>
<dbReference type="OrthoDB" id="9791419at2"/>
<evidence type="ECO:0000259" key="1">
    <source>
        <dbReference type="PROSITE" id="PS50011"/>
    </source>
</evidence>
<dbReference type="GO" id="GO:0004674">
    <property type="term" value="F:protein serine/threonine kinase activity"/>
    <property type="evidence" value="ECO:0007669"/>
    <property type="project" value="UniProtKB-KW"/>
</dbReference>
<dbReference type="InterPro" id="IPR003018">
    <property type="entry name" value="GAF"/>
</dbReference>
<name>A0A4R3Y593_9PROT</name>
<dbReference type="InterPro" id="IPR029016">
    <property type="entry name" value="GAF-like_dom_sf"/>
</dbReference>
<evidence type="ECO:0000259" key="2">
    <source>
        <dbReference type="PROSITE" id="PS51833"/>
    </source>
</evidence>
<dbReference type="AlphaFoldDB" id="A0A4R3Y593"/>
<feature type="domain" description="Protein kinase" evidence="1">
    <location>
        <begin position="13"/>
        <end position="273"/>
    </location>
</feature>
<dbReference type="Gene3D" id="3.30.200.20">
    <property type="entry name" value="Phosphorylase Kinase, domain 1"/>
    <property type="match status" value="1"/>
</dbReference>
<dbReference type="GO" id="GO:0005524">
    <property type="term" value="F:ATP binding"/>
    <property type="evidence" value="ECO:0007669"/>
    <property type="project" value="InterPro"/>
</dbReference>
<dbReference type="Gene3D" id="1.10.3210.10">
    <property type="entry name" value="Hypothetical protein af1432"/>
    <property type="match status" value="1"/>
</dbReference>
<dbReference type="PROSITE" id="PS50011">
    <property type="entry name" value="PROTEIN_KINASE_DOM"/>
    <property type="match status" value="1"/>
</dbReference>
<evidence type="ECO:0000313" key="4">
    <source>
        <dbReference type="Proteomes" id="UP000295367"/>
    </source>
</evidence>
<dbReference type="PANTHER" id="PTHR24348">
    <property type="entry name" value="SERINE/THREONINE-PROTEIN KINASE UNC-51-RELATED"/>
    <property type="match status" value="1"/>
</dbReference>
<dbReference type="RefSeq" id="WP_124945599.1">
    <property type="nucleotide sequence ID" value="NZ_BHVT01000017.1"/>
</dbReference>
<keyword evidence="3" id="KW-0418">Kinase</keyword>
<dbReference type="Gene3D" id="3.30.450.40">
    <property type="match status" value="1"/>
</dbReference>